<dbReference type="SUPFAM" id="SSF51445">
    <property type="entry name" value="(Trans)glycosidases"/>
    <property type="match status" value="1"/>
</dbReference>
<dbReference type="SMART" id="SM01065">
    <property type="entry name" value="CBM_2"/>
    <property type="match status" value="1"/>
</dbReference>
<evidence type="ECO:0000256" key="9">
    <source>
        <dbReference type="ARBA" id="ARBA00023277"/>
    </source>
</evidence>
<comment type="similarity">
    <text evidence="3">Belongs to the disproportionating enzyme family.</text>
</comment>
<dbReference type="InterPro" id="IPR013783">
    <property type="entry name" value="Ig-like_fold"/>
</dbReference>
<dbReference type="Gene3D" id="3.20.20.80">
    <property type="entry name" value="Glycosidases"/>
    <property type="match status" value="2"/>
</dbReference>
<dbReference type="PANTHER" id="PTHR32518:SF3">
    <property type="entry name" value="4-ALPHA-GLUCANOTRANSFERASE"/>
    <property type="match status" value="1"/>
</dbReference>
<dbReference type="InterPro" id="IPR003385">
    <property type="entry name" value="Glyco_hydro_77"/>
</dbReference>
<evidence type="ECO:0000256" key="7">
    <source>
        <dbReference type="ARBA" id="ARBA00022676"/>
    </source>
</evidence>
<comment type="subcellular location">
    <subcellularLocation>
        <location evidence="2">Cytoplasm</location>
    </subcellularLocation>
</comment>
<dbReference type="GO" id="GO:2001070">
    <property type="term" value="F:starch binding"/>
    <property type="evidence" value="ECO:0007669"/>
    <property type="project" value="InterPro"/>
</dbReference>
<dbReference type="EC" id="2.4.1.25" evidence="4"/>
<dbReference type="Gene3D" id="2.60.40.10">
    <property type="entry name" value="Immunoglobulins"/>
    <property type="match status" value="1"/>
</dbReference>
<dbReference type="EMBL" id="AGWK01000006">
    <property type="protein sequence ID" value="EHO74556.1"/>
    <property type="molecule type" value="Genomic_DNA"/>
</dbReference>
<reference evidence="13 14" key="1">
    <citation type="submission" date="2011-12" db="EMBL/GenBank/DDBJ databases">
        <title>The Genome Sequence of Prevotella micans F0438.</title>
        <authorList>
            <consortium name="The Broad Institute Genome Sequencing Platform"/>
            <person name="Earl A."/>
            <person name="Ward D."/>
            <person name="Feldgarden M."/>
            <person name="Gevers D."/>
            <person name="Izard J."/>
            <person name="Baranova O.V."/>
            <person name="Blanton J.M."/>
            <person name="Wade W.G."/>
            <person name="Dewhirst F.E."/>
            <person name="Young S.K."/>
            <person name="Zeng Q."/>
            <person name="Gargeya S."/>
            <person name="Fitzgerald M."/>
            <person name="Haas B."/>
            <person name="Abouelleil A."/>
            <person name="Alvarado L."/>
            <person name="Arachchi H.M."/>
            <person name="Berlin A."/>
            <person name="Chapman S.B."/>
            <person name="Gearin G."/>
            <person name="Goldberg J."/>
            <person name="Griggs A."/>
            <person name="Gujja S."/>
            <person name="Hansen M."/>
            <person name="Heiman D."/>
            <person name="Howarth C."/>
            <person name="Larimer J."/>
            <person name="Lui A."/>
            <person name="MacDonald P.J.P."/>
            <person name="McCowen C."/>
            <person name="Montmayeur A."/>
            <person name="Murphy C."/>
            <person name="Neiman D."/>
            <person name="Pearson M."/>
            <person name="Priest M."/>
            <person name="Roberts A."/>
            <person name="Saif S."/>
            <person name="Shea T."/>
            <person name="Sisk P."/>
            <person name="Stolte C."/>
            <person name="Sykes S."/>
            <person name="Wortman J."/>
            <person name="Nusbaum C."/>
            <person name="Birren B."/>
        </authorList>
    </citation>
    <scope>NUCLEOTIDE SEQUENCE [LARGE SCALE GENOMIC DNA]</scope>
    <source>
        <strain evidence="13 14">F0438</strain>
    </source>
</reference>
<evidence type="ECO:0000256" key="1">
    <source>
        <dbReference type="ARBA" id="ARBA00000439"/>
    </source>
</evidence>
<keyword evidence="6" id="KW-0963">Cytoplasm</keyword>
<evidence type="ECO:0000313" key="13">
    <source>
        <dbReference type="EMBL" id="EHO74556.1"/>
    </source>
</evidence>
<evidence type="ECO:0000259" key="12">
    <source>
        <dbReference type="PROSITE" id="PS51166"/>
    </source>
</evidence>
<comment type="catalytic activity">
    <reaction evidence="1">
        <text>Transfers a segment of a (1-&gt;4)-alpha-D-glucan to a new position in an acceptor, which may be glucose or a (1-&gt;4)-alpha-D-glucan.</text>
        <dbReference type="EC" id="2.4.1.25"/>
    </reaction>
</comment>
<evidence type="ECO:0000256" key="11">
    <source>
        <dbReference type="ARBA" id="ARBA00031501"/>
    </source>
</evidence>
<evidence type="ECO:0000256" key="10">
    <source>
        <dbReference type="ARBA" id="ARBA00031423"/>
    </source>
</evidence>
<feature type="domain" description="CBM20" evidence="12">
    <location>
        <begin position="126"/>
        <end position="233"/>
    </location>
</feature>
<dbReference type="InterPro" id="IPR002044">
    <property type="entry name" value="CBM20"/>
</dbReference>
<proteinExistence type="inferred from homology"/>
<dbReference type="SUPFAM" id="SSF49452">
    <property type="entry name" value="Starch-binding domain-like"/>
    <property type="match status" value="1"/>
</dbReference>
<gene>
    <name evidence="13" type="ORF">HMPREF9140_00210</name>
</gene>
<dbReference type="Proteomes" id="UP000016023">
    <property type="component" value="Unassembled WGS sequence"/>
</dbReference>
<keyword evidence="14" id="KW-1185">Reference proteome</keyword>
<sequence length="897" mass="105401">MKLQFNINYQTYYGQDLLLNIVTGLNGGEHKYSAYRMHTADGYHWQVEINREVLPGIQLNYFYSIWRGDEEERREWETVVHHVVFNAERAQTYRVFDHWNDIPRDAYLYSSAVTDCITGRSLDKPSPNSFRKGVCIKVRAPQLGSSKRLFVLGTETMLGAWNPEKGLPMKHYGTNEWSIDLDAAQLTNNRVELKFFIKNDENSASPVWEYSDNRIVELPQMDEGDVVVYELDEAFFPIPPVRIAGSLVPVFSLRSESSFGIGDFGDLRKMIDWVSLTKQRLLQILPINDTTTTHTWTDSYPYSCISIFALHPQYVDLSALPKLNDKKQRDAFEKLRKELNVLPQIDYEQVNNAKNEYLHLLFEQEGKASIESPEFKTFFVETEHWLVPYAQYCHLRDKNGTADFSKWPDHNRWNEADRKALSSPRNKAYKDVAYYYYVQFVLATQLKAAHSYAQSKKVILKGDIPIGVNRYGCDVWSEPRYFNLNGQAGAPPDDFSVNGQNWGFPTYNWDEMIKDNCTWWVNRFRNMAKYFDAYRIDHVLGFFRIWEIPVNSVHGLLGQFAPSLGMSREEIEGYGLHWQEELFTEPFIADWVVDRIFREHADEVRGKYLEHTWGDRYRMRSEYCTQRKIEEAFTGELSEKDIWIRDGLYSLVSDVLFVRDHRDPNLFHPRISVQFDFIYESLYDSDKAIFNKLYNDYYYRRNNQFWYQEAMKKLPKLVNATRMLVCAEDLGMVPDCVAWVMNELRILSLEIQSMPKDPHLRFGHLGTNPYSSVSTISTHDMPTLRLWWDEDWPRTQDYFNNVLHREGPAPHPLPGWLARDIVSRHLSSPSMLCVLSIQDWMSIDETLRLAQPDAERINIPANPKHYWRYRMHVSLEDLMKRNDFNYDITDLIAQSGR</sequence>
<evidence type="ECO:0000256" key="5">
    <source>
        <dbReference type="ARBA" id="ARBA00020295"/>
    </source>
</evidence>
<dbReference type="InterPro" id="IPR017853">
    <property type="entry name" value="GH"/>
</dbReference>
<keyword evidence="9" id="KW-0119">Carbohydrate metabolism</keyword>
<dbReference type="GO" id="GO:0004134">
    <property type="term" value="F:4-alpha-glucanotransferase activity"/>
    <property type="evidence" value="ECO:0007669"/>
    <property type="project" value="UniProtKB-EC"/>
</dbReference>
<dbReference type="PROSITE" id="PS51166">
    <property type="entry name" value="CBM20"/>
    <property type="match status" value="1"/>
</dbReference>
<dbReference type="STRING" id="883158.HMPREF9140_00210"/>
<evidence type="ECO:0000313" key="14">
    <source>
        <dbReference type="Proteomes" id="UP000016023"/>
    </source>
</evidence>
<dbReference type="PANTHER" id="PTHR32518">
    <property type="match status" value="1"/>
</dbReference>
<dbReference type="AlphaFoldDB" id="H1PZX2"/>
<accession>H1PZX2</accession>
<evidence type="ECO:0000256" key="6">
    <source>
        <dbReference type="ARBA" id="ARBA00022490"/>
    </source>
</evidence>
<name>H1PZX2_9BACT</name>
<keyword evidence="8" id="KW-0808">Transferase</keyword>
<keyword evidence="7" id="KW-0328">Glycosyltransferase</keyword>
<evidence type="ECO:0000256" key="8">
    <source>
        <dbReference type="ARBA" id="ARBA00022679"/>
    </source>
</evidence>
<dbReference type="GO" id="GO:0005737">
    <property type="term" value="C:cytoplasm"/>
    <property type="evidence" value="ECO:0007669"/>
    <property type="project" value="UniProtKB-SubCell"/>
</dbReference>
<dbReference type="Pfam" id="PF02446">
    <property type="entry name" value="Glyco_hydro_77"/>
    <property type="match status" value="1"/>
</dbReference>
<dbReference type="RefSeq" id="WP_006951138.1">
    <property type="nucleotide sequence ID" value="NZ_JH594521.1"/>
</dbReference>
<comment type="caution">
    <text evidence="13">The sequence shown here is derived from an EMBL/GenBank/DDBJ whole genome shotgun (WGS) entry which is preliminary data.</text>
</comment>
<dbReference type="HOGENOM" id="CLU_014132_0_0_10"/>
<dbReference type="eggNOG" id="COG1640">
    <property type="taxonomic scope" value="Bacteria"/>
</dbReference>
<dbReference type="InterPro" id="IPR013784">
    <property type="entry name" value="Carb-bd-like_fold"/>
</dbReference>
<evidence type="ECO:0000256" key="3">
    <source>
        <dbReference type="ARBA" id="ARBA00005684"/>
    </source>
</evidence>
<dbReference type="Pfam" id="PF00686">
    <property type="entry name" value="CBM_20"/>
    <property type="match status" value="1"/>
</dbReference>
<organism evidence="13 14">
    <name type="scientific">Prevotella micans F0438</name>
    <dbReference type="NCBI Taxonomy" id="883158"/>
    <lineage>
        <taxon>Bacteria</taxon>
        <taxon>Pseudomonadati</taxon>
        <taxon>Bacteroidota</taxon>
        <taxon>Bacteroidia</taxon>
        <taxon>Bacteroidales</taxon>
        <taxon>Prevotellaceae</taxon>
        <taxon>Prevotella</taxon>
    </lineage>
</organism>
<dbReference type="PATRIC" id="fig|883158.3.peg.217"/>
<protein>
    <recommendedName>
        <fullName evidence="5">4-alpha-glucanotransferase</fullName>
        <ecNumber evidence="4">2.4.1.25</ecNumber>
    </recommendedName>
    <alternativeName>
        <fullName evidence="10">Amylomaltase</fullName>
    </alternativeName>
    <alternativeName>
        <fullName evidence="11">Disproportionating enzyme</fullName>
    </alternativeName>
</protein>
<evidence type="ECO:0000256" key="4">
    <source>
        <dbReference type="ARBA" id="ARBA00012560"/>
    </source>
</evidence>
<evidence type="ECO:0000256" key="2">
    <source>
        <dbReference type="ARBA" id="ARBA00004496"/>
    </source>
</evidence>
<dbReference type="GO" id="GO:0005975">
    <property type="term" value="P:carbohydrate metabolic process"/>
    <property type="evidence" value="ECO:0007669"/>
    <property type="project" value="InterPro"/>
</dbReference>